<sequence>MMNLGWLWTALNTNLTIAFVGGLTGAIGGALGAQYIAERMKRREERVREIRSTNAAIMTCFSICNTALIIKHQHVEPMRSEFEKQKEDLEMLKVRQAEGKIVPDQVHQVTADFRQFSAPIVPIDTLKTLVFERISVYGRPLALVSVLEQSLTGLTQAIGHRGKLIQRFQSSAIPKERFAHHYFGLRQASGETDQEYSDTVSVIASYTDDVAFFSALLCQDLVKHGEEVRALVAKLADESVPRVSKADFSGPKAKGLLPSDKNYADWLSGFQEGEGKAD</sequence>
<accession>A0A1I1TVZ5</accession>
<dbReference type="OrthoDB" id="9153793at2"/>
<dbReference type="RefSeq" id="WP_143084659.1">
    <property type="nucleotide sequence ID" value="NZ_FOLD01000030.1"/>
</dbReference>
<keyword evidence="1" id="KW-0472">Membrane</keyword>
<gene>
    <name evidence="2" type="ORF">SAMN05216204_13066</name>
</gene>
<proteinExistence type="predicted"/>
<feature type="transmembrane region" description="Helical" evidence="1">
    <location>
        <begin position="6"/>
        <end position="31"/>
    </location>
</feature>
<organism evidence="2 3">
    <name type="scientific">Massilia yuzhufengensis</name>
    <dbReference type="NCBI Taxonomy" id="1164594"/>
    <lineage>
        <taxon>Bacteria</taxon>
        <taxon>Pseudomonadati</taxon>
        <taxon>Pseudomonadota</taxon>
        <taxon>Betaproteobacteria</taxon>
        <taxon>Burkholderiales</taxon>
        <taxon>Oxalobacteraceae</taxon>
        <taxon>Telluria group</taxon>
        <taxon>Massilia</taxon>
    </lineage>
</organism>
<protein>
    <submittedName>
        <fullName evidence="2">Uncharacterized protein</fullName>
    </submittedName>
</protein>
<dbReference type="AlphaFoldDB" id="A0A1I1TVZ5"/>
<dbReference type="Proteomes" id="UP000198639">
    <property type="component" value="Unassembled WGS sequence"/>
</dbReference>
<evidence type="ECO:0000313" key="3">
    <source>
        <dbReference type="Proteomes" id="UP000198639"/>
    </source>
</evidence>
<reference evidence="3" key="1">
    <citation type="submission" date="2016-10" db="EMBL/GenBank/DDBJ databases">
        <authorList>
            <person name="Varghese N."/>
            <person name="Submissions S."/>
        </authorList>
    </citation>
    <scope>NUCLEOTIDE SEQUENCE [LARGE SCALE GENOMIC DNA]</scope>
    <source>
        <strain evidence="3">CGMCC 1.12041</strain>
    </source>
</reference>
<keyword evidence="1" id="KW-0812">Transmembrane</keyword>
<evidence type="ECO:0000313" key="2">
    <source>
        <dbReference type="EMBL" id="SFD62846.1"/>
    </source>
</evidence>
<keyword evidence="1" id="KW-1133">Transmembrane helix</keyword>
<feature type="transmembrane region" description="Helical" evidence="1">
    <location>
        <begin position="52"/>
        <end position="70"/>
    </location>
</feature>
<dbReference type="EMBL" id="FOLD01000030">
    <property type="protein sequence ID" value="SFD62846.1"/>
    <property type="molecule type" value="Genomic_DNA"/>
</dbReference>
<evidence type="ECO:0000256" key="1">
    <source>
        <dbReference type="SAM" id="Phobius"/>
    </source>
</evidence>
<keyword evidence="3" id="KW-1185">Reference proteome</keyword>
<name>A0A1I1TVZ5_9BURK</name>